<dbReference type="RefSeq" id="WP_263848152.1">
    <property type="nucleotide sequence ID" value="NZ_JAOWKW010000009.1"/>
</dbReference>
<dbReference type="InterPro" id="IPR025058">
    <property type="entry name" value="DUF3995"/>
</dbReference>
<comment type="caution">
    <text evidence="2">The sequence shown here is derived from an EMBL/GenBank/DDBJ whole genome shotgun (WGS) entry which is preliminary data.</text>
</comment>
<protein>
    <submittedName>
        <fullName evidence="2">DUF3995 domain-containing protein</fullName>
    </submittedName>
</protein>
<evidence type="ECO:0000313" key="2">
    <source>
        <dbReference type="EMBL" id="MCV2879576.1"/>
    </source>
</evidence>
<keyword evidence="1" id="KW-0472">Membrane</keyword>
<reference evidence="2 3" key="1">
    <citation type="submission" date="2022-10" db="EMBL/GenBank/DDBJ databases">
        <title>Sinirhodobacter sp. nov., isolated from ocean surface sediments.</title>
        <authorList>
            <person name="He W."/>
            <person name="Wang L."/>
            <person name="Zhang D.-F."/>
        </authorList>
    </citation>
    <scope>NUCLEOTIDE SEQUENCE [LARGE SCALE GENOMIC DNA]</scope>
    <source>
        <strain evidence="2 3">WL0115</strain>
    </source>
</reference>
<feature type="transmembrane region" description="Helical" evidence="1">
    <location>
        <begin position="52"/>
        <end position="73"/>
    </location>
</feature>
<keyword evidence="1" id="KW-0812">Transmembrane</keyword>
<keyword evidence="3" id="KW-1185">Reference proteome</keyword>
<feature type="transmembrane region" description="Helical" evidence="1">
    <location>
        <begin position="85"/>
        <end position="103"/>
    </location>
</feature>
<dbReference type="EMBL" id="JAOWKW010000009">
    <property type="protein sequence ID" value="MCV2879576.1"/>
    <property type="molecule type" value="Genomic_DNA"/>
</dbReference>
<feature type="transmembrane region" description="Helical" evidence="1">
    <location>
        <begin position="124"/>
        <end position="141"/>
    </location>
</feature>
<evidence type="ECO:0000256" key="1">
    <source>
        <dbReference type="SAM" id="Phobius"/>
    </source>
</evidence>
<dbReference type="Proteomes" id="UP001526166">
    <property type="component" value="Unassembled WGS sequence"/>
</dbReference>
<evidence type="ECO:0000313" key="3">
    <source>
        <dbReference type="Proteomes" id="UP001526166"/>
    </source>
</evidence>
<organism evidence="2 3">
    <name type="scientific">Sedimentimonas flavescens</name>
    <dbReference type="NCBI Taxonomy" id="2851012"/>
    <lineage>
        <taxon>Bacteria</taxon>
        <taxon>Pseudomonadati</taxon>
        <taxon>Pseudomonadota</taxon>
        <taxon>Alphaproteobacteria</taxon>
        <taxon>Rhodobacterales</taxon>
        <taxon>Rhodobacter group</taxon>
        <taxon>Sedimentimonas</taxon>
    </lineage>
</organism>
<keyword evidence="1" id="KW-1133">Transmembrane helix</keyword>
<feature type="transmembrane region" description="Helical" evidence="1">
    <location>
        <begin position="6"/>
        <end position="24"/>
    </location>
</feature>
<name>A0ABT3A0W7_9RHOB</name>
<proteinExistence type="predicted"/>
<gene>
    <name evidence="2" type="ORF">OE699_12035</name>
</gene>
<accession>A0ABT3A0W7</accession>
<sequence>MPFDLAALFICTGLTPVVLFHLYWASGGRKGADLVIPTRPKDGTKLFEPKPLATLSVAAFLVAMGLLAASKWFGQPLVVSAQALSWLQMGAGVIFSARALGDFHHIGFSKRVRGTPFAWWDDRLFSPFVLMIGIAFFILAWE</sequence>
<dbReference type="Pfam" id="PF13160">
    <property type="entry name" value="DUF3995"/>
    <property type="match status" value="1"/>
</dbReference>